<accession>A0ABR6IL51</accession>
<proteinExistence type="predicted"/>
<evidence type="ECO:0000313" key="2">
    <source>
        <dbReference type="EMBL" id="MBB4228597.1"/>
    </source>
</evidence>
<keyword evidence="2" id="KW-0436">Ligase</keyword>
<keyword evidence="3" id="KW-1185">Reference proteome</keyword>
<gene>
    <name evidence="2" type="ORF">GGD56_002439</name>
</gene>
<sequence length="85" mass="9653">MAKSPPSKPLLATDKPLRSRARKPRDPAQPNLPLDPMPDRIEPCLALLKPRPPKGAEWAFEIKWDGYRIAIHIEPKGVRICNQRP</sequence>
<comment type="caution">
    <text evidence="2">The sequence shown here is derived from an EMBL/GenBank/DDBJ whole genome shotgun (WGS) entry which is preliminary data.</text>
</comment>
<dbReference type="EC" id="6.5.1.1" evidence="2"/>
<dbReference type="SUPFAM" id="SSF56091">
    <property type="entry name" value="DNA ligase/mRNA capping enzyme, catalytic domain"/>
    <property type="match status" value="1"/>
</dbReference>
<dbReference type="EMBL" id="JACIFX010000003">
    <property type="protein sequence ID" value="MBB4228597.1"/>
    <property type="molecule type" value="Genomic_DNA"/>
</dbReference>
<organism evidence="2 3">
    <name type="scientific">Rhizobium mongolense</name>
    <dbReference type="NCBI Taxonomy" id="57676"/>
    <lineage>
        <taxon>Bacteria</taxon>
        <taxon>Pseudomonadati</taxon>
        <taxon>Pseudomonadota</taxon>
        <taxon>Alphaproteobacteria</taxon>
        <taxon>Hyphomicrobiales</taxon>
        <taxon>Rhizobiaceae</taxon>
        <taxon>Rhizobium/Agrobacterium group</taxon>
        <taxon>Rhizobium</taxon>
    </lineage>
</organism>
<dbReference type="Gene3D" id="3.30.470.30">
    <property type="entry name" value="DNA ligase/mRNA capping enzyme"/>
    <property type="match status" value="1"/>
</dbReference>
<evidence type="ECO:0000313" key="3">
    <source>
        <dbReference type="Proteomes" id="UP000551353"/>
    </source>
</evidence>
<reference evidence="2 3" key="1">
    <citation type="submission" date="2020-08" db="EMBL/GenBank/DDBJ databases">
        <title>Genomic Encyclopedia of Type Strains, Phase IV (KMG-V): Genome sequencing to study the core and pangenomes of soil and plant-associated prokaryotes.</title>
        <authorList>
            <person name="Whitman W."/>
        </authorList>
    </citation>
    <scope>NUCLEOTIDE SEQUENCE [LARGE SCALE GENOMIC DNA]</scope>
    <source>
        <strain evidence="2 3">SEMIA 4087</strain>
    </source>
</reference>
<feature type="region of interest" description="Disordered" evidence="1">
    <location>
        <begin position="1"/>
        <end position="39"/>
    </location>
</feature>
<protein>
    <submittedName>
        <fullName evidence="2">Bifunctional non-homologous end joining protein LigD</fullName>
        <ecNumber evidence="2">6.5.1.1</ecNumber>
    </submittedName>
</protein>
<dbReference type="Proteomes" id="UP000551353">
    <property type="component" value="Unassembled WGS sequence"/>
</dbReference>
<dbReference type="GO" id="GO:0003910">
    <property type="term" value="F:DNA ligase (ATP) activity"/>
    <property type="evidence" value="ECO:0007669"/>
    <property type="project" value="UniProtKB-EC"/>
</dbReference>
<evidence type="ECO:0000256" key="1">
    <source>
        <dbReference type="SAM" id="MobiDB-lite"/>
    </source>
</evidence>
<name>A0ABR6IL51_9HYPH</name>